<protein>
    <submittedName>
        <fullName evidence="8">Thiamine pyrophosphate-requiring enzymes</fullName>
    </submittedName>
</protein>
<dbReference type="SUPFAM" id="SSF52518">
    <property type="entry name" value="Thiamin diphosphate-binding fold (THDP-binding)"/>
    <property type="match status" value="2"/>
</dbReference>
<dbReference type="InterPro" id="IPR011766">
    <property type="entry name" value="TPP_enzyme_TPP-bd"/>
</dbReference>
<reference evidence="8" key="1">
    <citation type="submission" date="2018-06" db="EMBL/GenBank/DDBJ databases">
        <authorList>
            <person name="Zhirakovskaya E."/>
        </authorList>
    </citation>
    <scope>NUCLEOTIDE SEQUENCE</scope>
</reference>
<sequence>MAKIHGGQIIARALRAEGVEAVFMLTGGHILPIIDGCEKEGIKVVDVRHEQSASHAADAYARLTGRLGVAVVTAGPGVTDALTGVANAWFANTPMLLLGGRHLTNEDLRGGLQEMDHPRLFDSITKWSATARDTGRLAEYIATASRQAFSGRGGPVFMDIPWDVQAETMAEDSITWPTDYRPNRPAGMDSDVLAETAALLKNAKNPVVFAGTGMRWSRQDEFPAAFAAFAEALGAPVYTNSLARGSLASTHPLLGNRTRNRALKNADVVLALGVDWDFRTGYGSKVNADATVIHVDAEPTRVGWNRAASLGIAADPGAVVRQLAQNASLFAPNAKRTWTEGLFEMEAAKRSEAEEAAASNASPIHPERFARDVAEFFSDDSIVCADGGDIVSTTAKWLQTSRPGGLLDPGPFGCLGVGAPFAIAAKTVEPDTRVGIVYGDGSFGFNGMEYDTLIRHDMPVVGVVGNDGAWNNIKTVQRVMYPEVTTGSDLGVRPYGKMVEALGGYGEFVTDPKEILPALQRAQDSGVASLVNVHIGEQIRMSSVYGF</sequence>
<dbReference type="EMBL" id="UOEK01000609">
    <property type="protein sequence ID" value="VAW09573.1"/>
    <property type="molecule type" value="Genomic_DNA"/>
</dbReference>
<dbReference type="GO" id="GO:0030976">
    <property type="term" value="F:thiamine pyrophosphate binding"/>
    <property type="evidence" value="ECO:0007669"/>
    <property type="project" value="InterPro"/>
</dbReference>
<evidence type="ECO:0000259" key="5">
    <source>
        <dbReference type="Pfam" id="PF00205"/>
    </source>
</evidence>
<gene>
    <name evidence="8" type="ORF">MNBD_ACTINO02-431</name>
</gene>
<dbReference type="InterPro" id="IPR029035">
    <property type="entry name" value="DHS-like_NAD/FAD-binding_dom"/>
</dbReference>
<organism evidence="8">
    <name type="scientific">hydrothermal vent metagenome</name>
    <dbReference type="NCBI Taxonomy" id="652676"/>
    <lineage>
        <taxon>unclassified sequences</taxon>
        <taxon>metagenomes</taxon>
        <taxon>ecological metagenomes</taxon>
    </lineage>
</organism>
<dbReference type="Pfam" id="PF00205">
    <property type="entry name" value="TPP_enzyme_M"/>
    <property type="match status" value="1"/>
</dbReference>
<evidence type="ECO:0000313" key="8">
    <source>
        <dbReference type="EMBL" id="VAW09573.1"/>
    </source>
</evidence>
<feature type="domain" description="Thiamine pyrophosphate enzyme TPP-binding" evidence="6">
    <location>
        <begin position="386"/>
        <end position="533"/>
    </location>
</feature>
<dbReference type="FunFam" id="3.40.50.970:FF:000007">
    <property type="entry name" value="Acetolactate synthase"/>
    <property type="match status" value="1"/>
</dbReference>
<dbReference type="GO" id="GO:0000287">
    <property type="term" value="F:magnesium ion binding"/>
    <property type="evidence" value="ECO:0007669"/>
    <property type="project" value="InterPro"/>
</dbReference>
<accession>A0A3B0T0I6</accession>
<dbReference type="CDD" id="cd02004">
    <property type="entry name" value="TPP_BZL_OCoD_HPCL"/>
    <property type="match status" value="1"/>
</dbReference>
<dbReference type="GO" id="GO:0009097">
    <property type="term" value="P:isoleucine biosynthetic process"/>
    <property type="evidence" value="ECO:0007669"/>
    <property type="project" value="TreeGrafter"/>
</dbReference>
<feature type="domain" description="Thiamine pyrophosphate enzyme N-terminal TPP-binding" evidence="7">
    <location>
        <begin position="5"/>
        <end position="117"/>
    </location>
</feature>
<dbReference type="GO" id="GO:0005948">
    <property type="term" value="C:acetolactate synthase complex"/>
    <property type="evidence" value="ECO:0007669"/>
    <property type="project" value="TreeGrafter"/>
</dbReference>
<dbReference type="Gene3D" id="3.40.50.1220">
    <property type="entry name" value="TPP-binding domain"/>
    <property type="match status" value="1"/>
</dbReference>
<name>A0A3B0T0I6_9ZZZZ</name>
<dbReference type="CDD" id="cd07035">
    <property type="entry name" value="TPP_PYR_POX_like"/>
    <property type="match status" value="1"/>
</dbReference>
<evidence type="ECO:0000259" key="6">
    <source>
        <dbReference type="Pfam" id="PF02775"/>
    </source>
</evidence>
<dbReference type="Pfam" id="PF02776">
    <property type="entry name" value="TPP_enzyme_N"/>
    <property type="match status" value="1"/>
</dbReference>
<comment type="similarity">
    <text evidence="2 4">Belongs to the TPP enzyme family.</text>
</comment>
<evidence type="ECO:0000259" key="7">
    <source>
        <dbReference type="Pfam" id="PF02776"/>
    </source>
</evidence>
<evidence type="ECO:0000256" key="4">
    <source>
        <dbReference type="RuleBase" id="RU362132"/>
    </source>
</evidence>
<dbReference type="InterPro" id="IPR012000">
    <property type="entry name" value="Thiamin_PyroP_enz_cen_dom"/>
</dbReference>
<dbReference type="InterPro" id="IPR045229">
    <property type="entry name" value="TPP_enz"/>
</dbReference>
<dbReference type="GO" id="GO:0009099">
    <property type="term" value="P:L-valine biosynthetic process"/>
    <property type="evidence" value="ECO:0007669"/>
    <property type="project" value="TreeGrafter"/>
</dbReference>
<evidence type="ECO:0000256" key="3">
    <source>
        <dbReference type="ARBA" id="ARBA00023052"/>
    </source>
</evidence>
<dbReference type="SUPFAM" id="SSF52467">
    <property type="entry name" value="DHS-like NAD/FAD-binding domain"/>
    <property type="match status" value="1"/>
</dbReference>
<dbReference type="GO" id="GO:0003984">
    <property type="term" value="F:acetolactate synthase activity"/>
    <property type="evidence" value="ECO:0007669"/>
    <property type="project" value="TreeGrafter"/>
</dbReference>
<dbReference type="PANTHER" id="PTHR18968:SF166">
    <property type="entry name" value="2-HYDROXYACYL-COA LYASE 2"/>
    <property type="match status" value="1"/>
</dbReference>
<dbReference type="GO" id="GO:0050660">
    <property type="term" value="F:flavin adenine dinucleotide binding"/>
    <property type="evidence" value="ECO:0007669"/>
    <property type="project" value="TreeGrafter"/>
</dbReference>
<comment type="cofactor">
    <cofactor evidence="1">
        <name>thiamine diphosphate</name>
        <dbReference type="ChEBI" id="CHEBI:58937"/>
    </cofactor>
</comment>
<dbReference type="AlphaFoldDB" id="A0A3B0T0I6"/>
<evidence type="ECO:0000256" key="1">
    <source>
        <dbReference type="ARBA" id="ARBA00001964"/>
    </source>
</evidence>
<keyword evidence="3 4" id="KW-0786">Thiamine pyrophosphate</keyword>
<dbReference type="InterPro" id="IPR029061">
    <property type="entry name" value="THDP-binding"/>
</dbReference>
<dbReference type="Gene3D" id="3.40.50.970">
    <property type="match status" value="2"/>
</dbReference>
<evidence type="ECO:0000256" key="2">
    <source>
        <dbReference type="ARBA" id="ARBA00007812"/>
    </source>
</evidence>
<feature type="domain" description="Thiamine pyrophosphate enzyme central" evidence="5">
    <location>
        <begin position="194"/>
        <end position="323"/>
    </location>
</feature>
<dbReference type="InterPro" id="IPR012001">
    <property type="entry name" value="Thiamin_PyroP_enz_TPP-bd_dom"/>
</dbReference>
<dbReference type="Pfam" id="PF02775">
    <property type="entry name" value="TPP_enzyme_C"/>
    <property type="match status" value="1"/>
</dbReference>
<dbReference type="PANTHER" id="PTHR18968">
    <property type="entry name" value="THIAMINE PYROPHOSPHATE ENZYMES"/>
    <property type="match status" value="1"/>
</dbReference>
<proteinExistence type="inferred from homology"/>